<dbReference type="Pfam" id="PF14712">
    <property type="entry name" value="Snapin_Pallidin"/>
    <property type="match status" value="1"/>
</dbReference>
<dbReference type="InterPro" id="IPR028119">
    <property type="entry name" value="Snapin/Pallidin/Snn1"/>
</dbReference>
<dbReference type="AlphaFoldDB" id="A0A9P0HJT5"/>
<feature type="compositionally biased region" description="Basic and acidic residues" evidence="7">
    <location>
        <begin position="111"/>
        <end position="120"/>
    </location>
</feature>
<evidence type="ECO:0000256" key="5">
    <source>
        <dbReference type="PIRNR" id="PIRNR037609"/>
    </source>
</evidence>
<dbReference type="GO" id="GO:0030133">
    <property type="term" value="C:transport vesicle"/>
    <property type="evidence" value="ECO:0007669"/>
    <property type="project" value="TreeGrafter"/>
</dbReference>
<protein>
    <recommendedName>
        <fullName evidence="3 5">Biogenesis of lysosome-related organelles complex 1 subunit 6</fullName>
        <shortName evidence="5">BLOC-1 subunit 6</shortName>
    </recommendedName>
</protein>
<reference evidence="8" key="1">
    <citation type="submission" date="2022-01" db="EMBL/GenBank/DDBJ databases">
        <authorList>
            <person name="King R."/>
        </authorList>
    </citation>
    <scope>NUCLEOTIDE SEQUENCE</scope>
</reference>
<dbReference type="PANTHER" id="PTHR31328">
    <property type="entry name" value="BIOGENESIS OF LYSOSOME-RELATED ORGANELLES COMPLEX 1 SUBUNIT 6"/>
    <property type="match status" value="1"/>
</dbReference>
<proteinExistence type="inferred from homology"/>
<evidence type="ECO:0000256" key="7">
    <source>
        <dbReference type="SAM" id="MobiDB-lite"/>
    </source>
</evidence>
<dbReference type="PIRSF" id="PIRSF037609">
    <property type="entry name" value="BLOC-1_complex_pallidin"/>
    <property type="match status" value="1"/>
</dbReference>
<accession>A0A9P0HJT5</accession>
<evidence type="ECO:0000256" key="3">
    <source>
        <dbReference type="ARBA" id="ARBA00019579"/>
    </source>
</evidence>
<evidence type="ECO:0000256" key="2">
    <source>
        <dbReference type="ARBA" id="ARBA00005767"/>
    </source>
</evidence>
<feature type="region of interest" description="Disordered" evidence="7">
    <location>
        <begin position="107"/>
        <end position="138"/>
    </location>
</feature>
<evidence type="ECO:0000313" key="8">
    <source>
        <dbReference type="EMBL" id="CAH1403933.1"/>
    </source>
</evidence>
<organism evidence="8 9">
    <name type="scientific">Nezara viridula</name>
    <name type="common">Southern green stink bug</name>
    <name type="synonym">Cimex viridulus</name>
    <dbReference type="NCBI Taxonomy" id="85310"/>
    <lineage>
        <taxon>Eukaryota</taxon>
        <taxon>Metazoa</taxon>
        <taxon>Ecdysozoa</taxon>
        <taxon>Arthropoda</taxon>
        <taxon>Hexapoda</taxon>
        <taxon>Insecta</taxon>
        <taxon>Pterygota</taxon>
        <taxon>Neoptera</taxon>
        <taxon>Paraneoptera</taxon>
        <taxon>Hemiptera</taxon>
        <taxon>Heteroptera</taxon>
        <taxon>Panheteroptera</taxon>
        <taxon>Pentatomomorpha</taxon>
        <taxon>Pentatomoidea</taxon>
        <taxon>Pentatomidae</taxon>
        <taxon>Pentatominae</taxon>
        <taxon>Nezara</taxon>
    </lineage>
</organism>
<evidence type="ECO:0000256" key="4">
    <source>
        <dbReference type="ARBA" id="ARBA00022490"/>
    </source>
</evidence>
<dbReference type="PANTHER" id="PTHR31328:SF2">
    <property type="entry name" value="BIOGENESIS OF LYSOSOME-RELATED ORGANELLES COMPLEX 1 SUBUNIT 6"/>
    <property type="match status" value="1"/>
</dbReference>
<gene>
    <name evidence="8" type="ORF">NEZAVI_LOCUS12443</name>
</gene>
<comment type="subcellular location">
    <subcellularLocation>
        <location evidence="1">Cytoplasm</location>
    </subcellularLocation>
</comment>
<keyword evidence="4" id="KW-0963">Cytoplasm</keyword>
<comment type="similarity">
    <text evidence="2 5">Belongs to the BLOC1S6 family.</text>
</comment>
<dbReference type="OrthoDB" id="19659at2759"/>
<dbReference type="Proteomes" id="UP001152798">
    <property type="component" value="Chromosome 5"/>
</dbReference>
<feature type="compositionally biased region" description="Polar residues" evidence="7">
    <location>
        <begin position="125"/>
        <end position="138"/>
    </location>
</feature>
<evidence type="ECO:0000256" key="1">
    <source>
        <dbReference type="ARBA" id="ARBA00004496"/>
    </source>
</evidence>
<comment type="function">
    <text evidence="5">Component of the biogenesis of lysosome-related organelles complex-1 (BLOC-1) involved in pigment granule biogenesis.</text>
</comment>
<sequence length="138" mass="16208">MEDDVSKKFSSGLLDHYEPPLKKIEKQLMDLTTRQCTTLTEIEAENVKFKSVDMSEVNNLFATVKEYQLRLMNVKKEMNHLTDKSFQLKKRALRIQEIKQREALQNAHYQEAQHKREQDLIARPNTKSRQGSNSNSKQ</sequence>
<name>A0A9P0HJT5_NEZVI</name>
<dbReference type="GO" id="GO:0031083">
    <property type="term" value="C:BLOC-1 complex"/>
    <property type="evidence" value="ECO:0007669"/>
    <property type="project" value="TreeGrafter"/>
</dbReference>
<keyword evidence="6" id="KW-0175">Coiled coil</keyword>
<keyword evidence="9" id="KW-1185">Reference proteome</keyword>
<dbReference type="EMBL" id="OV725081">
    <property type="protein sequence ID" value="CAH1403933.1"/>
    <property type="molecule type" value="Genomic_DNA"/>
</dbReference>
<feature type="coiled-coil region" evidence="6">
    <location>
        <begin position="57"/>
        <end position="84"/>
    </location>
</feature>
<evidence type="ECO:0000313" key="9">
    <source>
        <dbReference type="Proteomes" id="UP001152798"/>
    </source>
</evidence>
<dbReference type="InterPro" id="IPR017242">
    <property type="entry name" value="BLOC-1_pallidin"/>
</dbReference>
<evidence type="ECO:0000256" key="6">
    <source>
        <dbReference type="SAM" id="Coils"/>
    </source>
</evidence>